<name>A0A3A8EPP4_9GAMM</name>
<dbReference type="PRINTS" id="PR00455">
    <property type="entry name" value="HTHTETR"/>
</dbReference>
<dbReference type="PANTHER" id="PTHR43479:SF11">
    <property type="entry name" value="ACREF_ENVCD OPERON REPRESSOR-RELATED"/>
    <property type="match status" value="1"/>
</dbReference>
<dbReference type="Pfam" id="PF00440">
    <property type="entry name" value="TetR_N"/>
    <property type="match status" value="1"/>
</dbReference>
<proteinExistence type="predicted"/>
<dbReference type="InterPro" id="IPR009057">
    <property type="entry name" value="Homeodomain-like_sf"/>
</dbReference>
<sequence>MKAGRPKDLEKRKRILEAAKSLFLECGYEGSTMNSIAQKADVTKLTVYNHFQDKATLFTAAIEDTCDHLINASPICLTPDSNFKQALQHTCRLSLDLANLPEAMKLDALLIKLASQHSPLTLQFYNASHGKLHALWENFFEQAMSLQFIRRDQPRNPTLLIVSLLMGLRHHEVLMGLRCVPDQSERLAIIEDSIDLFMYRYGSKT</sequence>
<dbReference type="Pfam" id="PF14246">
    <property type="entry name" value="TetR_C_7"/>
    <property type="match status" value="1"/>
</dbReference>
<keyword evidence="3" id="KW-0804">Transcription</keyword>
<dbReference type="EMBL" id="RAXV01000012">
    <property type="protein sequence ID" value="RKG31944.1"/>
    <property type="molecule type" value="Genomic_DNA"/>
</dbReference>
<dbReference type="RefSeq" id="WP_120402213.1">
    <property type="nucleotide sequence ID" value="NZ_RAXV01000012.1"/>
</dbReference>
<evidence type="ECO:0000313" key="6">
    <source>
        <dbReference type="EMBL" id="RKG31944.1"/>
    </source>
</evidence>
<feature type="DNA-binding region" description="H-T-H motif" evidence="4">
    <location>
        <begin position="32"/>
        <end position="51"/>
    </location>
</feature>
<dbReference type="InterPro" id="IPR050624">
    <property type="entry name" value="HTH-type_Tx_Regulator"/>
</dbReference>
<evidence type="ECO:0000256" key="2">
    <source>
        <dbReference type="ARBA" id="ARBA00023125"/>
    </source>
</evidence>
<comment type="caution">
    <text evidence="6">The sequence shown here is derived from an EMBL/GenBank/DDBJ whole genome shotgun (WGS) entry which is preliminary data.</text>
</comment>
<evidence type="ECO:0000256" key="1">
    <source>
        <dbReference type="ARBA" id="ARBA00023015"/>
    </source>
</evidence>
<dbReference type="SUPFAM" id="SSF46689">
    <property type="entry name" value="Homeodomain-like"/>
    <property type="match status" value="1"/>
</dbReference>
<keyword evidence="7" id="KW-1185">Reference proteome</keyword>
<dbReference type="Gene3D" id="1.10.357.10">
    <property type="entry name" value="Tetracycline Repressor, domain 2"/>
    <property type="match status" value="1"/>
</dbReference>
<keyword evidence="2 4" id="KW-0238">DNA-binding</keyword>
<protein>
    <submittedName>
        <fullName evidence="6">TetR/AcrR family transcriptional regulator</fullName>
    </submittedName>
</protein>
<feature type="domain" description="HTH tetR-type" evidence="5">
    <location>
        <begin position="9"/>
        <end position="69"/>
    </location>
</feature>
<organism evidence="6 7">
    <name type="scientific">Acinetobacter tianfuensis</name>
    <dbReference type="NCBI Taxonomy" id="2419603"/>
    <lineage>
        <taxon>Bacteria</taxon>
        <taxon>Pseudomonadati</taxon>
        <taxon>Pseudomonadota</taxon>
        <taxon>Gammaproteobacteria</taxon>
        <taxon>Moraxellales</taxon>
        <taxon>Moraxellaceae</taxon>
        <taxon>Acinetobacter</taxon>
    </lineage>
</organism>
<dbReference type="GO" id="GO:0003677">
    <property type="term" value="F:DNA binding"/>
    <property type="evidence" value="ECO:0007669"/>
    <property type="project" value="UniProtKB-UniRule"/>
</dbReference>
<dbReference type="AlphaFoldDB" id="A0A3A8EPP4"/>
<evidence type="ECO:0000256" key="4">
    <source>
        <dbReference type="PROSITE-ProRule" id="PRU00335"/>
    </source>
</evidence>
<reference evidence="6 7" key="1">
    <citation type="submission" date="2018-09" db="EMBL/GenBank/DDBJ databases">
        <title>The draft genome of Acinetobacter spp. strains.</title>
        <authorList>
            <person name="Qin J."/>
            <person name="Feng Y."/>
            <person name="Zong Z."/>
        </authorList>
    </citation>
    <scope>NUCLEOTIDE SEQUENCE [LARGE SCALE GENOMIC DNA]</scope>
    <source>
        <strain evidence="6 7">WCHAc060012</strain>
    </source>
</reference>
<evidence type="ECO:0000259" key="5">
    <source>
        <dbReference type="PROSITE" id="PS50977"/>
    </source>
</evidence>
<gene>
    <name evidence="6" type="ORF">D7V32_07210</name>
</gene>
<evidence type="ECO:0000256" key="3">
    <source>
        <dbReference type="ARBA" id="ARBA00023163"/>
    </source>
</evidence>
<dbReference type="PROSITE" id="PS50977">
    <property type="entry name" value="HTH_TETR_2"/>
    <property type="match status" value="1"/>
</dbReference>
<dbReference type="FunFam" id="1.10.10.60:FF:000141">
    <property type="entry name" value="TetR family transcriptional regulator"/>
    <property type="match status" value="1"/>
</dbReference>
<dbReference type="InterPro" id="IPR039536">
    <property type="entry name" value="TetR_C_Proteobacteria"/>
</dbReference>
<dbReference type="OrthoDB" id="8535430at2"/>
<dbReference type="PANTHER" id="PTHR43479">
    <property type="entry name" value="ACREF/ENVCD OPERON REPRESSOR-RELATED"/>
    <property type="match status" value="1"/>
</dbReference>
<dbReference type="Proteomes" id="UP000282388">
    <property type="component" value="Unassembled WGS sequence"/>
</dbReference>
<evidence type="ECO:0000313" key="7">
    <source>
        <dbReference type="Proteomes" id="UP000282388"/>
    </source>
</evidence>
<accession>A0A3A8EPP4</accession>
<dbReference type="InterPro" id="IPR001647">
    <property type="entry name" value="HTH_TetR"/>
</dbReference>
<keyword evidence="1" id="KW-0805">Transcription regulation</keyword>